<dbReference type="PATRIC" id="fig|172049.5.peg.574"/>
<evidence type="ECO:0000313" key="3">
    <source>
        <dbReference type="Proteomes" id="UP000053911"/>
    </source>
</evidence>
<comment type="caution">
    <text evidence="2">The sequence shown here is derived from an EMBL/GenBank/DDBJ whole genome shotgun (WGS) entry which is preliminary data.</text>
</comment>
<keyword evidence="2" id="KW-0808">Transferase</keyword>
<feature type="transmembrane region" description="Helical" evidence="1">
    <location>
        <begin position="86"/>
        <end position="105"/>
    </location>
</feature>
<dbReference type="SUPFAM" id="SSF52540">
    <property type="entry name" value="P-loop containing nucleoside triphosphate hydrolases"/>
    <property type="match status" value="1"/>
</dbReference>
<organism evidence="2 3">
    <name type="scientific">Thermococcus sibiricus</name>
    <dbReference type="NCBI Taxonomy" id="172049"/>
    <lineage>
        <taxon>Archaea</taxon>
        <taxon>Methanobacteriati</taxon>
        <taxon>Methanobacteriota</taxon>
        <taxon>Thermococci</taxon>
        <taxon>Thermococcales</taxon>
        <taxon>Thermococcaceae</taxon>
        <taxon>Thermococcus</taxon>
    </lineage>
</organism>
<evidence type="ECO:0000313" key="2">
    <source>
        <dbReference type="EMBL" id="KUK17267.1"/>
    </source>
</evidence>
<dbReference type="EMBL" id="LGFD01000029">
    <property type="protein sequence ID" value="KUK17267.1"/>
    <property type="molecule type" value="Genomic_DNA"/>
</dbReference>
<proteinExistence type="predicted"/>
<name>A0A101EL93_9EURY</name>
<keyword evidence="1" id="KW-0812">Transmembrane</keyword>
<protein>
    <submittedName>
        <fullName evidence="2">Putative thymidylate kinase</fullName>
    </submittedName>
</protein>
<reference evidence="3" key="1">
    <citation type="journal article" date="2015" name="MBio">
        <title>Genome-Resolved Metagenomic Analysis Reveals Roles for Candidate Phyla and Other Microbial Community Members in Biogeochemical Transformations in Oil Reservoirs.</title>
        <authorList>
            <person name="Hu P."/>
            <person name="Tom L."/>
            <person name="Singh A."/>
            <person name="Thomas B.C."/>
            <person name="Baker B.J."/>
            <person name="Piceno Y.M."/>
            <person name="Andersen G.L."/>
            <person name="Banfield J.F."/>
        </authorList>
    </citation>
    <scope>NUCLEOTIDE SEQUENCE [LARGE SCALE GENOMIC DNA]</scope>
</reference>
<accession>A0A101EL93</accession>
<keyword evidence="2" id="KW-0418">Kinase</keyword>
<dbReference type="RefSeq" id="WP_283217730.1">
    <property type="nucleotide sequence ID" value="NZ_LGFD01000029.1"/>
</dbReference>
<sequence length="225" mass="26167">MKEPPQLICIIGPDGTGKTTQARLLIERLRGMGYTYEYRWMRFHHFISLPVLGLARILRLTEVQTLPSGNKIGYHYFYKSKLISTLYPITLYLDSLIAMIFKIYIPLRIQKKRIVCDRFVHDTLVDLAIDLDDEGFIDSKTAKRFLSLAPKDCLVILLLAPYEKIKNRREDLKFDKSLKKRIEIYTKLSKRFPEIKIINASLDVESIYEQILGLVVKDNDIKAPS</sequence>
<gene>
    <name evidence="2" type="ORF">XD54_1436</name>
</gene>
<dbReference type="Gene3D" id="3.40.50.300">
    <property type="entry name" value="P-loop containing nucleotide triphosphate hydrolases"/>
    <property type="match status" value="1"/>
</dbReference>
<dbReference type="AlphaFoldDB" id="A0A101EL93"/>
<keyword evidence="1" id="KW-0472">Membrane</keyword>
<dbReference type="GO" id="GO:0016301">
    <property type="term" value="F:kinase activity"/>
    <property type="evidence" value="ECO:0007669"/>
    <property type="project" value="UniProtKB-KW"/>
</dbReference>
<evidence type="ECO:0000256" key="1">
    <source>
        <dbReference type="SAM" id="Phobius"/>
    </source>
</evidence>
<dbReference type="InterPro" id="IPR027417">
    <property type="entry name" value="P-loop_NTPase"/>
</dbReference>
<dbReference type="Proteomes" id="UP000053911">
    <property type="component" value="Unassembled WGS sequence"/>
</dbReference>
<keyword evidence="1" id="KW-1133">Transmembrane helix</keyword>